<protein>
    <submittedName>
        <fullName evidence="2">ObirObp3</fullName>
    </submittedName>
</protein>
<sequence length="159" mass="18011">MKKLALFVLGLAAAVNADYGAKLDVTDINDLASRFDTDVATVQECLDEVGTTVVILVEARKKWWDMHDNDDIDDETKTVFLSHNSFIACMLEKKEMMKDSKLIADKILEILQNDKNIKKPRPKEVVTECVTSLNENSEKSREDRALELVLCAFSDENDR</sequence>
<reference evidence="2" key="1">
    <citation type="journal article" date="2018" name="Genome Res.">
        <title>The genomic architecture and molecular evolution of ant odorant receptors.</title>
        <authorList>
            <person name="McKenzie S.K."/>
            <person name="Kronauer D.J.C."/>
        </authorList>
    </citation>
    <scope>NUCLEOTIDE SEQUENCE [LARGE SCALE GENOMIC DNA]</scope>
    <source>
        <strain evidence="2">Clonal line C1</strain>
    </source>
</reference>
<dbReference type="Pfam" id="PF01395">
    <property type="entry name" value="PBP_GOBP"/>
    <property type="match status" value="1"/>
</dbReference>
<feature type="signal peptide" evidence="1">
    <location>
        <begin position="1"/>
        <end position="17"/>
    </location>
</feature>
<name>A0A3L8DXG0_OOCBI</name>
<dbReference type="GO" id="GO:0005549">
    <property type="term" value="F:odorant binding"/>
    <property type="evidence" value="ECO:0007669"/>
    <property type="project" value="InterPro"/>
</dbReference>
<proteinExistence type="predicted"/>
<dbReference type="InterPro" id="IPR036728">
    <property type="entry name" value="PBP_GOBP_sf"/>
</dbReference>
<dbReference type="InterPro" id="IPR006170">
    <property type="entry name" value="PBP/GOBP"/>
</dbReference>
<evidence type="ECO:0000313" key="2">
    <source>
        <dbReference type="EMBL" id="RLU24629.1"/>
    </source>
</evidence>
<dbReference type="AlphaFoldDB" id="A0A3L8DXG0"/>
<dbReference type="SUPFAM" id="SSF47565">
    <property type="entry name" value="Insect pheromone/odorant-binding proteins"/>
    <property type="match status" value="1"/>
</dbReference>
<comment type="caution">
    <text evidence="2">The sequence shown here is derived from an EMBL/GenBank/DDBJ whole genome shotgun (WGS) entry which is preliminary data.</text>
</comment>
<organism evidence="2">
    <name type="scientific">Ooceraea biroi</name>
    <name type="common">Clonal raider ant</name>
    <name type="synonym">Cerapachys biroi</name>
    <dbReference type="NCBI Taxonomy" id="2015173"/>
    <lineage>
        <taxon>Eukaryota</taxon>
        <taxon>Metazoa</taxon>
        <taxon>Ecdysozoa</taxon>
        <taxon>Arthropoda</taxon>
        <taxon>Hexapoda</taxon>
        <taxon>Insecta</taxon>
        <taxon>Pterygota</taxon>
        <taxon>Neoptera</taxon>
        <taxon>Endopterygota</taxon>
        <taxon>Hymenoptera</taxon>
        <taxon>Apocrita</taxon>
        <taxon>Aculeata</taxon>
        <taxon>Formicoidea</taxon>
        <taxon>Formicidae</taxon>
        <taxon>Dorylinae</taxon>
        <taxon>Ooceraea</taxon>
    </lineage>
</organism>
<evidence type="ECO:0000256" key="1">
    <source>
        <dbReference type="SAM" id="SignalP"/>
    </source>
</evidence>
<dbReference type="Gene3D" id="1.10.238.20">
    <property type="entry name" value="Pheromone/general odorant binding protein domain"/>
    <property type="match status" value="1"/>
</dbReference>
<dbReference type="CDD" id="cd23992">
    <property type="entry name" value="PBP_GOBP"/>
    <property type="match status" value="1"/>
</dbReference>
<keyword evidence="1" id="KW-0732">Signal</keyword>
<feature type="chain" id="PRO_5018222578" evidence="1">
    <location>
        <begin position="18"/>
        <end position="159"/>
    </location>
</feature>
<gene>
    <name evidence="2" type="ORF">DMN91_002718</name>
</gene>
<accession>A0A3L8DXG0</accession>
<dbReference type="OrthoDB" id="7552736at2759"/>
<reference evidence="2" key="2">
    <citation type="submission" date="2018-07" db="EMBL/GenBank/DDBJ databases">
        <authorList>
            <person name="Mckenzie S.K."/>
            <person name="Kronauer D.J.C."/>
        </authorList>
    </citation>
    <scope>NUCLEOTIDE SEQUENCE</scope>
    <source>
        <strain evidence="2">Clonal line C1</strain>
    </source>
</reference>
<dbReference type="Proteomes" id="UP000279307">
    <property type="component" value="Chromosome 3"/>
</dbReference>
<dbReference type="EMBL" id="QOIP01000003">
    <property type="protein sequence ID" value="RLU24629.1"/>
    <property type="molecule type" value="Genomic_DNA"/>
</dbReference>